<reference evidence="7" key="1">
    <citation type="submission" date="2013-04" db="EMBL/GenBank/DDBJ databases">
        <title>The Genome Sequence of Fonticula alba ATCC 38817.</title>
        <authorList>
            <consortium name="The Broad Institute Genomics Platform"/>
            <person name="Russ C."/>
            <person name="Cuomo C."/>
            <person name="Burger G."/>
            <person name="Gray M.W."/>
            <person name="Holland P.W.H."/>
            <person name="King N."/>
            <person name="Lang F.B.F."/>
            <person name="Roger A.J."/>
            <person name="Ruiz-Trillo I."/>
            <person name="Brown M."/>
            <person name="Walker B."/>
            <person name="Young S."/>
            <person name="Zeng Q."/>
            <person name="Gargeya S."/>
            <person name="Fitzgerald M."/>
            <person name="Haas B."/>
            <person name="Abouelleil A."/>
            <person name="Allen A.W."/>
            <person name="Alvarado L."/>
            <person name="Arachchi H.M."/>
            <person name="Berlin A.M."/>
            <person name="Chapman S.B."/>
            <person name="Gainer-Dewar J."/>
            <person name="Goldberg J."/>
            <person name="Griggs A."/>
            <person name="Gujja S."/>
            <person name="Hansen M."/>
            <person name="Howarth C."/>
            <person name="Imamovic A."/>
            <person name="Ireland A."/>
            <person name="Larimer J."/>
            <person name="McCowan C."/>
            <person name="Murphy C."/>
            <person name="Pearson M."/>
            <person name="Poon T.W."/>
            <person name="Priest M."/>
            <person name="Roberts A."/>
            <person name="Saif S."/>
            <person name="Shea T."/>
            <person name="Sisk P."/>
            <person name="Sykes S."/>
            <person name="Wortman J."/>
            <person name="Nusbaum C."/>
            <person name="Birren B."/>
        </authorList>
    </citation>
    <scope>NUCLEOTIDE SEQUENCE [LARGE SCALE GENOMIC DNA]</scope>
    <source>
        <strain evidence="7">ATCC 38817</strain>
    </source>
</reference>
<dbReference type="GO" id="GO:0070681">
    <property type="term" value="P:glutaminyl-tRNAGln biosynthesis via transamidation"/>
    <property type="evidence" value="ECO:0007669"/>
    <property type="project" value="TreeGrafter"/>
</dbReference>
<dbReference type="GeneID" id="20526879"/>
<keyword evidence="3" id="KW-0067">ATP-binding</keyword>
<dbReference type="GO" id="GO:0005739">
    <property type="term" value="C:mitochondrion"/>
    <property type="evidence" value="ECO:0007669"/>
    <property type="project" value="TreeGrafter"/>
</dbReference>
<dbReference type="STRING" id="691883.A0A058ZBA6"/>
<dbReference type="PANTHER" id="PTHR11659">
    <property type="entry name" value="GLUTAMYL-TRNA GLN AMIDOTRANSFERASE SUBUNIT B MITOCHONDRIAL AND PROKARYOTIC PET112-RELATED"/>
    <property type="match status" value="1"/>
</dbReference>
<accession>A0A058ZBA6</accession>
<dbReference type="GO" id="GO:0005524">
    <property type="term" value="F:ATP binding"/>
    <property type="evidence" value="ECO:0007669"/>
    <property type="project" value="UniProtKB-KW"/>
</dbReference>
<protein>
    <recommendedName>
        <fullName evidence="6">Asn/Gln amidotransferase domain-containing protein</fullName>
    </recommendedName>
</protein>
<evidence type="ECO:0000256" key="1">
    <source>
        <dbReference type="ARBA" id="ARBA00022598"/>
    </source>
</evidence>
<keyword evidence="1" id="KW-0436">Ligase</keyword>
<gene>
    <name evidence="7" type="ORF">H696_02154</name>
</gene>
<dbReference type="InterPro" id="IPR023168">
    <property type="entry name" value="GatB_Yqey_C_2"/>
</dbReference>
<dbReference type="RefSeq" id="XP_009494326.1">
    <property type="nucleotide sequence ID" value="XM_009496051.1"/>
</dbReference>
<feature type="region of interest" description="Disordered" evidence="5">
    <location>
        <begin position="495"/>
        <end position="546"/>
    </location>
</feature>
<dbReference type="InterPro" id="IPR006075">
    <property type="entry name" value="Asn/Gln-tRNA_Trfase_suB/E_cat"/>
</dbReference>
<dbReference type="EMBL" id="KB932203">
    <property type="protein sequence ID" value="KCV71203.1"/>
    <property type="molecule type" value="Genomic_DNA"/>
</dbReference>
<evidence type="ECO:0000313" key="7">
    <source>
        <dbReference type="EMBL" id="KCV71203.1"/>
    </source>
</evidence>
<organism evidence="7">
    <name type="scientific">Fonticula alba</name>
    <name type="common">Slime mold</name>
    <dbReference type="NCBI Taxonomy" id="691883"/>
    <lineage>
        <taxon>Eukaryota</taxon>
        <taxon>Rotosphaerida</taxon>
        <taxon>Fonticulaceae</taxon>
        <taxon>Fonticula</taxon>
    </lineage>
</organism>
<dbReference type="PANTHER" id="PTHR11659:SF0">
    <property type="entry name" value="GLUTAMYL-TRNA(GLN) AMIDOTRANSFERASE SUBUNIT B, MITOCHONDRIAL"/>
    <property type="match status" value="1"/>
</dbReference>
<evidence type="ECO:0000313" key="8">
    <source>
        <dbReference type="Proteomes" id="UP000030693"/>
    </source>
</evidence>
<name>A0A058ZBA6_FONAL</name>
<dbReference type="GO" id="GO:0050567">
    <property type="term" value="F:glutaminyl-tRNA synthase (glutamine-hydrolyzing) activity"/>
    <property type="evidence" value="ECO:0007669"/>
    <property type="project" value="TreeGrafter"/>
</dbReference>
<feature type="compositionally biased region" description="Gly residues" evidence="5">
    <location>
        <begin position="527"/>
        <end position="537"/>
    </location>
</feature>
<keyword evidence="8" id="KW-1185">Reference proteome</keyword>
<evidence type="ECO:0000256" key="4">
    <source>
        <dbReference type="ARBA" id="ARBA00022917"/>
    </source>
</evidence>
<dbReference type="OrthoDB" id="1722066at2759"/>
<dbReference type="Pfam" id="PF02934">
    <property type="entry name" value="GatB_N"/>
    <property type="match status" value="2"/>
</dbReference>
<evidence type="ECO:0000259" key="6">
    <source>
        <dbReference type="SMART" id="SM00845"/>
    </source>
</evidence>
<dbReference type="Proteomes" id="UP000030693">
    <property type="component" value="Unassembled WGS sequence"/>
</dbReference>
<dbReference type="GO" id="GO:0032543">
    <property type="term" value="P:mitochondrial translation"/>
    <property type="evidence" value="ECO:0007669"/>
    <property type="project" value="TreeGrafter"/>
</dbReference>
<sequence length="845" mass="86097">MLALQAARTAGSAGARRALSTDARPWRTVVGLEMHAQLGGGIKLFSQPTGQEVGGSGEPVRPRGDSLRGFSAAVAAAAGNGDGPRTATIVATASAAPNTHVAACDLGMPGALPVPNPLAVRLALRLGCALGGHPFPAPGASLQAAPCGTPVPEHTLLTFDRKHYAYRDSALGYQITQLRAPIILGGRVPVDEPGLPATASAPGHEVDIQHIQLEQDTAKSLFGLSADLLRPAGGASASPAAMPASAPAGSRSVMMDWNRAGVALVEIVTRPNVRDALDAVAVVRHIQSVIRTCGVGSANLEDGSLRCDVNISVHREGDPLGTRVEIKNLNSLRSIAGSINFEVARQVALLESGGTVAQETRSWRAAATVPSDYLTGLPAALAKSSHVTVPLRSKDSAKDYRFIPEVNVAPLLIPAAVVHQELRHIGELPHATVIRLSGPGAGISPAEARHLMTFGHPAVELFERCLAGGGPVAPDLPRLIYNIITSEILGQLSATSTSGLGTRGDTPAAAPSTYGEDGDASYSIITGAGGDGAGPTGEDGDLPAGPLHGPLGSLALEPLALHLRALADLRLAGRINSPSLKRLVSIMLRHALQWRVAAGAGAGAGAAPPALVGLLEADRLLAAMAAGDGARPLPRAAPEPGDAPGGSPGAGKPAEDGPEEAASRSGYHPAVVTRGQAALVARVAQLRARSGATLPMPSDALEGAAAPVVAAAAAASAPGGHSEAILLRGVPLLDLDQLAGQLGLLVVRDEGALQQAVAAVLAAHPDTVADSRRRYAEYLALEQAREAAAAAKAGPGGGTSPPRKPYRCRLEAWLVGQVMKQLAGRADSAEVSRCIHQGIWPEGRA</sequence>
<dbReference type="AlphaFoldDB" id="A0A058ZBA6"/>
<evidence type="ECO:0000256" key="5">
    <source>
        <dbReference type="SAM" id="MobiDB-lite"/>
    </source>
</evidence>
<dbReference type="eggNOG" id="KOG2438">
    <property type="taxonomic scope" value="Eukaryota"/>
</dbReference>
<dbReference type="InterPro" id="IPR018027">
    <property type="entry name" value="Asn/Gln_amidotransferase"/>
</dbReference>
<keyword evidence="4" id="KW-0648">Protein biosynthesis</keyword>
<dbReference type="InterPro" id="IPR014746">
    <property type="entry name" value="Gln_synth/guanido_kin_cat_dom"/>
</dbReference>
<dbReference type="SUPFAM" id="SSF55931">
    <property type="entry name" value="Glutamine synthetase/guanido kinase"/>
    <property type="match status" value="1"/>
</dbReference>
<proteinExistence type="predicted"/>
<feature type="domain" description="Asn/Gln amidotransferase" evidence="6">
    <location>
        <begin position="460"/>
        <end position="839"/>
    </location>
</feature>
<evidence type="ECO:0000256" key="3">
    <source>
        <dbReference type="ARBA" id="ARBA00022840"/>
    </source>
</evidence>
<keyword evidence="2" id="KW-0547">Nucleotide-binding</keyword>
<feature type="region of interest" description="Disordered" evidence="5">
    <location>
        <begin position="630"/>
        <end position="666"/>
    </location>
</feature>
<dbReference type="GO" id="GO:0030956">
    <property type="term" value="C:glutamyl-tRNA(Gln) amidotransferase complex"/>
    <property type="evidence" value="ECO:0007669"/>
    <property type="project" value="TreeGrafter"/>
</dbReference>
<evidence type="ECO:0000256" key="2">
    <source>
        <dbReference type="ARBA" id="ARBA00022741"/>
    </source>
</evidence>
<dbReference type="InterPro" id="IPR017959">
    <property type="entry name" value="Asn/Gln-tRNA_amidoTrfase_suB/E"/>
</dbReference>
<dbReference type="SMART" id="SM00845">
    <property type="entry name" value="GatB_Yqey"/>
    <property type="match status" value="1"/>
</dbReference>
<dbReference type="Gene3D" id="1.10.10.410">
    <property type="match status" value="1"/>
</dbReference>